<keyword evidence="4" id="KW-0997">Cell inner membrane</keyword>
<organism evidence="8 9">
    <name type="scientific">Symbiodinium microadriaticum</name>
    <name type="common">Dinoflagellate</name>
    <name type="synonym">Zooxanthella microadriatica</name>
    <dbReference type="NCBI Taxonomy" id="2951"/>
    <lineage>
        <taxon>Eukaryota</taxon>
        <taxon>Sar</taxon>
        <taxon>Alveolata</taxon>
        <taxon>Dinophyceae</taxon>
        <taxon>Suessiales</taxon>
        <taxon>Symbiodiniaceae</taxon>
        <taxon>Symbiodinium</taxon>
    </lineage>
</organism>
<evidence type="ECO:0000256" key="7">
    <source>
        <dbReference type="ARBA" id="ARBA00023136"/>
    </source>
</evidence>
<evidence type="ECO:0000256" key="5">
    <source>
        <dbReference type="ARBA" id="ARBA00022692"/>
    </source>
</evidence>
<dbReference type="GO" id="GO:0005886">
    <property type="term" value="C:plasma membrane"/>
    <property type="evidence" value="ECO:0007669"/>
    <property type="project" value="UniProtKB-SubCell"/>
</dbReference>
<dbReference type="OrthoDB" id="10254418at2759"/>
<keyword evidence="5" id="KW-0812">Transmembrane</keyword>
<keyword evidence="9" id="KW-1185">Reference proteome</keyword>
<dbReference type="Proteomes" id="UP000186817">
    <property type="component" value="Unassembled WGS sequence"/>
</dbReference>
<gene>
    <name evidence="8" type="ORF">AK812_SmicGene6352</name>
</gene>
<name>A0A1Q9ERG8_SYMMI</name>
<protein>
    <submittedName>
        <fullName evidence="8">Uncharacterized protein</fullName>
    </submittedName>
</protein>
<evidence type="ECO:0000313" key="9">
    <source>
        <dbReference type="Proteomes" id="UP000186817"/>
    </source>
</evidence>
<evidence type="ECO:0000256" key="1">
    <source>
        <dbReference type="ARBA" id="ARBA00004429"/>
    </source>
</evidence>
<comment type="subcellular location">
    <subcellularLocation>
        <location evidence="1">Cell inner membrane</location>
        <topology evidence="1">Multi-pass membrane protein</topology>
    </subcellularLocation>
</comment>
<evidence type="ECO:0000256" key="3">
    <source>
        <dbReference type="ARBA" id="ARBA00022475"/>
    </source>
</evidence>
<evidence type="ECO:0000256" key="4">
    <source>
        <dbReference type="ARBA" id="ARBA00022519"/>
    </source>
</evidence>
<evidence type="ECO:0000256" key="6">
    <source>
        <dbReference type="ARBA" id="ARBA00022989"/>
    </source>
</evidence>
<evidence type="ECO:0000313" key="8">
    <source>
        <dbReference type="EMBL" id="OLQ10023.1"/>
    </source>
</evidence>
<dbReference type="EMBL" id="LSRX01000086">
    <property type="protein sequence ID" value="OLQ10023.1"/>
    <property type="molecule type" value="Genomic_DNA"/>
</dbReference>
<comment type="caution">
    <text evidence="8">The sequence shown here is derived from an EMBL/GenBank/DDBJ whole genome shotgun (WGS) entry which is preliminary data.</text>
</comment>
<dbReference type="InterPro" id="IPR007272">
    <property type="entry name" value="Sulf_transp_TsuA/YedE"/>
</dbReference>
<dbReference type="InterPro" id="IPR046513">
    <property type="entry name" value="DUF6691"/>
</dbReference>
<dbReference type="OMA" id="CYTPVYP"/>
<keyword evidence="2" id="KW-0813">Transport</keyword>
<sequence length="374" mass="39527">MSPTPPHQKEDRVCSRVLEGKNGALAGTRSSTHVFRSHVLLTRQPPLPFSESSFLFVGCERAMAFTPVESSLGGLLIGSAASLAYMADGKITGISGILGPALRSLGTGQLREAWWKWLFLLGLVLAGLANLLLNGSFAFPDAMPFSVLRYLLGGLCIGLGTRLGRGCTSGHGICGLPRLSQRSWIAVPCFMIVAAITVAVLIVPTVCLPYRVRSYVSPTASGFIFGLGLGCSGMTRQDKVLNFLDVAGTWDPSLMLVMGCGLCASAPSFLYAEKEDRKPLCGAHTDCAFEKPAKRGDYGSLVFGSCAFGLGWGLIGICPGPGVVGVMPYLSQGGSGLAFGLAFLAICASWLGTDWVLAVWKQRQSTRYAAEATE</sequence>
<accession>A0A1Q9ERG8</accession>
<dbReference type="Pfam" id="PF20398">
    <property type="entry name" value="DUF6691"/>
    <property type="match status" value="1"/>
</dbReference>
<keyword evidence="3" id="KW-1003">Cell membrane</keyword>
<evidence type="ECO:0000256" key="2">
    <source>
        <dbReference type="ARBA" id="ARBA00022448"/>
    </source>
</evidence>
<proteinExistence type="predicted"/>
<dbReference type="PANTHER" id="PTHR30574:SF1">
    <property type="entry name" value="SULPHUR TRANSPORT DOMAIN-CONTAINING PROTEIN"/>
    <property type="match status" value="1"/>
</dbReference>
<dbReference type="AlphaFoldDB" id="A0A1Q9ERG8"/>
<dbReference type="Pfam" id="PF04143">
    <property type="entry name" value="Sulf_transp"/>
    <property type="match status" value="1"/>
</dbReference>
<reference evidence="8 9" key="1">
    <citation type="submission" date="2016-02" db="EMBL/GenBank/DDBJ databases">
        <title>Genome analysis of coral dinoflagellate symbionts highlights evolutionary adaptations to a symbiotic lifestyle.</title>
        <authorList>
            <person name="Aranda M."/>
            <person name="Li Y."/>
            <person name="Liew Y.J."/>
            <person name="Baumgarten S."/>
            <person name="Simakov O."/>
            <person name="Wilson M."/>
            <person name="Piel J."/>
            <person name="Ashoor H."/>
            <person name="Bougouffa S."/>
            <person name="Bajic V.B."/>
            <person name="Ryu T."/>
            <person name="Ravasi T."/>
            <person name="Bayer T."/>
            <person name="Micklem G."/>
            <person name="Kim H."/>
            <person name="Bhak J."/>
            <person name="Lajeunesse T.C."/>
            <person name="Voolstra C.R."/>
        </authorList>
    </citation>
    <scope>NUCLEOTIDE SEQUENCE [LARGE SCALE GENOMIC DNA]</scope>
    <source>
        <strain evidence="8 9">CCMP2467</strain>
    </source>
</reference>
<keyword evidence="6" id="KW-1133">Transmembrane helix</keyword>
<keyword evidence="7" id="KW-0472">Membrane</keyword>
<dbReference type="PANTHER" id="PTHR30574">
    <property type="entry name" value="INNER MEMBRANE PROTEIN YEDE"/>
    <property type="match status" value="1"/>
</dbReference>